<dbReference type="GO" id="GO:0005634">
    <property type="term" value="C:nucleus"/>
    <property type="evidence" value="ECO:0007669"/>
    <property type="project" value="TreeGrafter"/>
</dbReference>
<dbReference type="PANTHER" id="PTHR13523">
    <property type="entry name" value="COILED-COIL-HELIX-COILED-COIL-HELIX DOMAIN CONTAINING 2/NUR77"/>
    <property type="match status" value="1"/>
</dbReference>
<gene>
    <name evidence="2" type="ORF">MERR_LOCUS19116</name>
</gene>
<dbReference type="GO" id="GO:0005739">
    <property type="term" value="C:mitochondrion"/>
    <property type="evidence" value="ECO:0007669"/>
    <property type="project" value="TreeGrafter"/>
</dbReference>
<keyword evidence="3" id="KW-1185">Reference proteome</keyword>
<dbReference type="PANTHER" id="PTHR13523:SF14">
    <property type="entry name" value="CHCH DOMAIN-CONTAINING PROTEIN"/>
    <property type="match status" value="1"/>
</dbReference>
<comment type="caution">
    <text evidence="2">The sequence shown here is derived from an EMBL/GenBank/DDBJ whole genome shotgun (WGS) entry which is preliminary data.</text>
</comment>
<accession>A0A6D2IW66</accession>
<dbReference type="GO" id="GO:0007005">
    <property type="term" value="P:mitochondrion organization"/>
    <property type="evidence" value="ECO:0007669"/>
    <property type="project" value="InterPro"/>
</dbReference>
<evidence type="ECO:0000313" key="2">
    <source>
        <dbReference type="EMBL" id="CAA7031881.1"/>
    </source>
</evidence>
<evidence type="ECO:0008006" key="4">
    <source>
        <dbReference type="Google" id="ProtNLM"/>
    </source>
</evidence>
<protein>
    <recommendedName>
        <fullName evidence="4">CHCH domain-containing protein</fullName>
    </recommendedName>
</protein>
<dbReference type="OrthoDB" id="1106148at2759"/>
<dbReference type="InterPro" id="IPR055304">
    <property type="entry name" value="CHCHD2/10-like"/>
</dbReference>
<dbReference type="Proteomes" id="UP000467841">
    <property type="component" value="Unassembled WGS sequence"/>
</dbReference>
<evidence type="ECO:0000313" key="3">
    <source>
        <dbReference type="Proteomes" id="UP000467841"/>
    </source>
</evidence>
<evidence type="ECO:0000256" key="1">
    <source>
        <dbReference type="SAM" id="MobiDB-lite"/>
    </source>
</evidence>
<reference evidence="2" key="1">
    <citation type="submission" date="2020-01" db="EMBL/GenBank/DDBJ databases">
        <authorList>
            <person name="Mishra B."/>
        </authorList>
    </citation>
    <scope>NUCLEOTIDE SEQUENCE [LARGE SCALE GENOMIC DNA]</scope>
</reference>
<dbReference type="AlphaFoldDB" id="A0A6D2IW66"/>
<proteinExistence type="predicted"/>
<dbReference type="EMBL" id="CACVBM020001113">
    <property type="protein sequence ID" value="CAA7031881.1"/>
    <property type="molecule type" value="Genomic_DNA"/>
</dbReference>
<sequence>MPRGPRAGRSSGRRSYSSGWPKFRSSPHITKTSSGKTDKDEKKSPPPAKVETTTGESKPGRFYSTIADGFSWGTGNAMGHRFVEAIFGPRTIKTEVALPEKAEVASVDANDDYDKYKEYTESCSISYNAFQECLYAKGNNLRKCHFFMDQLFECKKNTGSFF</sequence>
<feature type="compositionally biased region" description="Low complexity" evidence="1">
    <location>
        <begin position="1"/>
        <end position="19"/>
    </location>
</feature>
<name>A0A6D2IW66_9BRAS</name>
<organism evidence="2 3">
    <name type="scientific">Microthlaspi erraticum</name>
    <dbReference type="NCBI Taxonomy" id="1685480"/>
    <lineage>
        <taxon>Eukaryota</taxon>
        <taxon>Viridiplantae</taxon>
        <taxon>Streptophyta</taxon>
        <taxon>Embryophyta</taxon>
        <taxon>Tracheophyta</taxon>
        <taxon>Spermatophyta</taxon>
        <taxon>Magnoliopsida</taxon>
        <taxon>eudicotyledons</taxon>
        <taxon>Gunneridae</taxon>
        <taxon>Pentapetalae</taxon>
        <taxon>rosids</taxon>
        <taxon>malvids</taxon>
        <taxon>Brassicales</taxon>
        <taxon>Brassicaceae</taxon>
        <taxon>Coluteocarpeae</taxon>
        <taxon>Microthlaspi</taxon>
    </lineage>
</organism>
<feature type="region of interest" description="Disordered" evidence="1">
    <location>
        <begin position="1"/>
        <end position="60"/>
    </location>
</feature>